<gene>
    <name evidence="1" type="ORF">Fot_44497</name>
</gene>
<proteinExistence type="predicted"/>
<sequence>MKTLKVTLSLSLSQNGGVLKLFTVENYRLKFSAVMDFALWDPSDYQDENNYYIDDYWHCDFYSGCGHDAIEEDALNEKSCVQVLGILVKKADEEIMELEADAVILLSQLTWADKDWSDLCSATLREKIDHLDISVQSLKMEIAGDENFLGVELLKNKKPAERLHDIVKPLWDSCFPLIQKQTEIMIIQRSIPPADELRKLMYRSKHRKLKAKKDFALMKNNEFQDPPADPEVRRIKHPKAVTSSHTTKGTVKILTRRYSI</sequence>
<name>A0ABD1R5K5_9LAMI</name>
<comment type="caution">
    <text evidence="1">The sequence shown here is derived from an EMBL/GenBank/DDBJ whole genome shotgun (WGS) entry which is preliminary data.</text>
</comment>
<dbReference type="EMBL" id="JBFOLJ010000013">
    <property type="protein sequence ID" value="KAL2483053.1"/>
    <property type="molecule type" value="Genomic_DNA"/>
</dbReference>
<dbReference type="Proteomes" id="UP001604277">
    <property type="component" value="Unassembled WGS sequence"/>
</dbReference>
<keyword evidence="2" id="KW-1185">Reference proteome</keyword>
<dbReference type="AlphaFoldDB" id="A0ABD1R5K5"/>
<accession>A0ABD1R5K5</accession>
<protein>
    <submittedName>
        <fullName evidence="1">Uncharacterized protein</fullName>
    </submittedName>
</protein>
<evidence type="ECO:0000313" key="1">
    <source>
        <dbReference type="EMBL" id="KAL2483053.1"/>
    </source>
</evidence>
<reference evidence="2" key="1">
    <citation type="submission" date="2024-07" db="EMBL/GenBank/DDBJ databases">
        <title>Two chromosome-level genome assemblies of Korean endemic species Abeliophyllum distichum and Forsythia ovata (Oleaceae).</title>
        <authorList>
            <person name="Jang H."/>
        </authorList>
    </citation>
    <scope>NUCLEOTIDE SEQUENCE [LARGE SCALE GENOMIC DNA]</scope>
</reference>
<organism evidence="1 2">
    <name type="scientific">Forsythia ovata</name>
    <dbReference type="NCBI Taxonomy" id="205694"/>
    <lineage>
        <taxon>Eukaryota</taxon>
        <taxon>Viridiplantae</taxon>
        <taxon>Streptophyta</taxon>
        <taxon>Embryophyta</taxon>
        <taxon>Tracheophyta</taxon>
        <taxon>Spermatophyta</taxon>
        <taxon>Magnoliopsida</taxon>
        <taxon>eudicotyledons</taxon>
        <taxon>Gunneridae</taxon>
        <taxon>Pentapetalae</taxon>
        <taxon>asterids</taxon>
        <taxon>lamiids</taxon>
        <taxon>Lamiales</taxon>
        <taxon>Oleaceae</taxon>
        <taxon>Forsythieae</taxon>
        <taxon>Forsythia</taxon>
    </lineage>
</organism>
<evidence type="ECO:0000313" key="2">
    <source>
        <dbReference type="Proteomes" id="UP001604277"/>
    </source>
</evidence>